<reference evidence="1" key="1">
    <citation type="submission" date="2021-06" db="EMBL/GenBank/DDBJ databases">
        <authorList>
            <person name="Kallberg Y."/>
            <person name="Tangrot J."/>
            <person name="Rosling A."/>
        </authorList>
    </citation>
    <scope>NUCLEOTIDE SEQUENCE</scope>
    <source>
        <strain evidence="1">IL203A</strain>
    </source>
</reference>
<organism evidence="1 2">
    <name type="scientific">Dentiscutata heterogama</name>
    <dbReference type="NCBI Taxonomy" id="1316150"/>
    <lineage>
        <taxon>Eukaryota</taxon>
        <taxon>Fungi</taxon>
        <taxon>Fungi incertae sedis</taxon>
        <taxon>Mucoromycota</taxon>
        <taxon>Glomeromycotina</taxon>
        <taxon>Glomeromycetes</taxon>
        <taxon>Diversisporales</taxon>
        <taxon>Gigasporaceae</taxon>
        <taxon>Dentiscutata</taxon>
    </lineage>
</organism>
<sequence>MPQEIQFVRIEGETSQELGKRFEEFCVMLLRELEVGDLGRDIIVEIFGMKIVVQCKAWYSKDIGRDKVDEFRTVVRDGKYAFGVLVGALEENFAIGAHKSAKKSEGGDEVIITVYNRMCQDIEWFSEIEKKVLVTAERRILKREYQLGYRNPMYLPVQLEKSKTDKRCKPWIVLKDQDSTAPVIGCVLDANSEDTYFEHWLTEPGHNTGLLHRCTGCSINIANEAN</sequence>
<accession>A0ACA9MSU8</accession>
<name>A0ACA9MSU8_9GLOM</name>
<evidence type="ECO:0000313" key="2">
    <source>
        <dbReference type="Proteomes" id="UP000789702"/>
    </source>
</evidence>
<evidence type="ECO:0000313" key="1">
    <source>
        <dbReference type="EMBL" id="CAG8606546.1"/>
    </source>
</evidence>
<protein>
    <submittedName>
        <fullName evidence="1">336_t:CDS:1</fullName>
    </submittedName>
</protein>
<dbReference type="Proteomes" id="UP000789702">
    <property type="component" value="Unassembled WGS sequence"/>
</dbReference>
<dbReference type="EMBL" id="CAJVPU010010535">
    <property type="protein sequence ID" value="CAG8606546.1"/>
    <property type="molecule type" value="Genomic_DNA"/>
</dbReference>
<keyword evidence="2" id="KW-1185">Reference proteome</keyword>
<comment type="caution">
    <text evidence="1">The sequence shown here is derived from an EMBL/GenBank/DDBJ whole genome shotgun (WGS) entry which is preliminary data.</text>
</comment>
<gene>
    <name evidence="1" type="ORF">DHETER_LOCUS7459</name>
</gene>
<proteinExistence type="predicted"/>